<dbReference type="CDD" id="cd00077">
    <property type="entry name" value="HDc"/>
    <property type="match status" value="1"/>
</dbReference>
<feature type="compositionally biased region" description="Basic and acidic residues" evidence="1">
    <location>
        <begin position="221"/>
        <end position="232"/>
    </location>
</feature>
<keyword evidence="4" id="KW-1185">Reference proteome</keyword>
<comment type="caution">
    <text evidence="3">The sequence shown here is derived from an EMBL/GenBank/DDBJ whole genome shotgun (WGS) entry which is preliminary data.</text>
</comment>
<dbReference type="InterPro" id="IPR003607">
    <property type="entry name" value="HD/PDEase_dom"/>
</dbReference>
<dbReference type="eggNOG" id="COG4339">
    <property type="taxonomic scope" value="Bacteria"/>
</dbReference>
<evidence type="ECO:0000313" key="4">
    <source>
        <dbReference type="Proteomes" id="UP000019402"/>
    </source>
</evidence>
<evidence type="ECO:0000313" key="3">
    <source>
        <dbReference type="EMBL" id="GAF04271.1"/>
    </source>
</evidence>
<sequence length="245" mass="28839">MTDTVYSKLVNDCLTIAREEITANKNEKLYHHNLEHTINVLEVVSTFAINIPEVSPREMELLQIAAIFHDVCFYKGVMGHEKKSADFAREFLESRNMDNRDIITVERIIMATRLAYEPTDILEEIIRDADIAHVGYKDYLRNPFINLFKEINCFRKKTPNQWINDCIVFFEQHPFYTNFAKQILNKQKEKNKEKLTDLLKMDIKTEDELLEKTAGKKKKKKEDGNKKPDKGIETMFRVNLRNHVI</sequence>
<feature type="region of interest" description="Disordered" evidence="1">
    <location>
        <begin position="212"/>
        <end position="234"/>
    </location>
</feature>
<protein>
    <recommendedName>
        <fullName evidence="2">HD/PDEase domain-containing protein</fullName>
    </recommendedName>
</protein>
<dbReference type="Gene3D" id="1.10.3210.10">
    <property type="entry name" value="Hypothetical protein af1432"/>
    <property type="match status" value="1"/>
</dbReference>
<dbReference type="STRING" id="869213.GCA_000517085_01275"/>
<feature type="domain" description="HD/PDEase" evidence="2">
    <location>
        <begin position="29"/>
        <end position="144"/>
    </location>
</feature>
<dbReference type="Pfam" id="PF01966">
    <property type="entry name" value="HD"/>
    <property type="match status" value="1"/>
</dbReference>
<dbReference type="AlphaFoldDB" id="W7YIG8"/>
<proteinExistence type="predicted"/>
<evidence type="ECO:0000259" key="2">
    <source>
        <dbReference type="SMART" id="SM00471"/>
    </source>
</evidence>
<reference evidence="3 4" key="1">
    <citation type="journal article" date="2014" name="Genome Announc.">
        <title>Draft Genome Sequence of Cytophaga fermentans JCM 21142T, a Facultative Anaerobe Isolated from Marine Mud.</title>
        <authorList>
            <person name="Starns D."/>
            <person name="Oshima K."/>
            <person name="Suda W."/>
            <person name="Iino T."/>
            <person name="Yuki M."/>
            <person name="Inoue J."/>
            <person name="Kitamura K."/>
            <person name="Iida T."/>
            <person name="Darby A."/>
            <person name="Hattori M."/>
            <person name="Ohkuma M."/>
        </authorList>
    </citation>
    <scope>NUCLEOTIDE SEQUENCE [LARGE SCALE GENOMIC DNA]</scope>
    <source>
        <strain evidence="3 4">JCM 21142</strain>
    </source>
</reference>
<evidence type="ECO:0000256" key="1">
    <source>
        <dbReference type="SAM" id="MobiDB-lite"/>
    </source>
</evidence>
<dbReference type="EMBL" id="BAMD01000041">
    <property type="protein sequence ID" value="GAF04271.1"/>
    <property type="molecule type" value="Genomic_DNA"/>
</dbReference>
<dbReference type="RefSeq" id="WP_161636287.1">
    <property type="nucleotide sequence ID" value="NZ_BAMD01000041.1"/>
</dbReference>
<dbReference type="Proteomes" id="UP000019402">
    <property type="component" value="Unassembled WGS sequence"/>
</dbReference>
<gene>
    <name evidence="3" type="ORF">JCM21142_72968</name>
</gene>
<dbReference type="SMART" id="SM00471">
    <property type="entry name" value="HDc"/>
    <property type="match status" value="1"/>
</dbReference>
<dbReference type="InterPro" id="IPR006674">
    <property type="entry name" value="HD_domain"/>
</dbReference>
<name>W7YIG8_9BACT</name>
<dbReference type="OrthoDB" id="5728337at2"/>
<organism evidence="3 4">
    <name type="scientific">Saccharicrinis fermentans DSM 9555 = JCM 21142</name>
    <dbReference type="NCBI Taxonomy" id="869213"/>
    <lineage>
        <taxon>Bacteria</taxon>
        <taxon>Pseudomonadati</taxon>
        <taxon>Bacteroidota</taxon>
        <taxon>Bacteroidia</taxon>
        <taxon>Marinilabiliales</taxon>
        <taxon>Marinilabiliaceae</taxon>
        <taxon>Saccharicrinis</taxon>
    </lineage>
</organism>
<accession>W7YIG8</accession>
<dbReference type="SUPFAM" id="SSF109604">
    <property type="entry name" value="HD-domain/PDEase-like"/>
    <property type="match status" value="1"/>
</dbReference>